<proteinExistence type="predicted"/>
<accession>A0A0C3QMM4</accession>
<dbReference type="EMBL" id="KN822943">
    <property type="protein sequence ID" value="KIO34245.1"/>
    <property type="molecule type" value="Genomic_DNA"/>
</dbReference>
<dbReference type="STRING" id="1051891.A0A0C3QMM4"/>
<reference evidence="2 3" key="1">
    <citation type="submission" date="2014-04" db="EMBL/GenBank/DDBJ databases">
        <authorList>
            <consortium name="DOE Joint Genome Institute"/>
            <person name="Kuo A."/>
            <person name="Girlanda M."/>
            <person name="Perotto S."/>
            <person name="Kohler A."/>
            <person name="Nagy L.G."/>
            <person name="Floudas D."/>
            <person name="Copeland A."/>
            <person name="Barry K.W."/>
            <person name="Cichocki N."/>
            <person name="Veneault-Fourrey C."/>
            <person name="LaButti K."/>
            <person name="Lindquist E.A."/>
            <person name="Lipzen A."/>
            <person name="Lundell T."/>
            <person name="Morin E."/>
            <person name="Murat C."/>
            <person name="Sun H."/>
            <person name="Tunlid A."/>
            <person name="Henrissat B."/>
            <person name="Grigoriev I.V."/>
            <person name="Hibbett D.S."/>
            <person name="Martin F."/>
            <person name="Nordberg H.P."/>
            <person name="Cantor M.N."/>
            <person name="Hua S.X."/>
        </authorList>
    </citation>
    <scope>NUCLEOTIDE SEQUENCE [LARGE SCALE GENOMIC DNA]</scope>
    <source>
        <strain evidence="2 3">MUT 4182</strain>
    </source>
</reference>
<evidence type="ECO:0000313" key="2">
    <source>
        <dbReference type="EMBL" id="KIO34245.1"/>
    </source>
</evidence>
<protein>
    <submittedName>
        <fullName evidence="2">Uncharacterized protein</fullName>
    </submittedName>
</protein>
<keyword evidence="3" id="KW-1185">Reference proteome</keyword>
<feature type="non-terminal residue" evidence="2">
    <location>
        <position position="110"/>
    </location>
</feature>
<dbReference type="Proteomes" id="UP000054248">
    <property type="component" value="Unassembled WGS sequence"/>
</dbReference>
<name>A0A0C3QMM4_9AGAM</name>
<reference evidence="3" key="2">
    <citation type="submission" date="2015-01" db="EMBL/GenBank/DDBJ databases">
        <title>Evolutionary Origins and Diversification of the Mycorrhizal Mutualists.</title>
        <authorList>
            <consortium name="DOE Joint Genome Institute"/>
            <consortium name="Mycorrhizal Genomics Consortium"/>
            <person name="Kohler A."/>
            <person name="Kuo A."/>
            <person name="Nagy L.G."/>
            <person name="Floudas D."/>
            <person name="Copeland A."/>
            <person name="Barry K.W."/>
            <person name="Cichocki N."/>
            <person name="Veneault-Fourrey C."/>
            <person name="LaButti K."/>
            <person name="Lindquist E.A."/>
            <person name="Lipzen A."/>
            <person name="Lundell T."/>
            <person name="Morin E."/>
            <person name="Murat C."/>
            <person name="Riley R."/>
            <person name="Ohm R."/>
            <person name="Sun H."/>
            <person name="Tunlid A."/>
            <person name="Henrissat B."/>
            <person name="Grigoriev I.V."/>
            <person name="Hibbett D.S."/>
            <person name="Martin F."/>
        </authorList>
    </citation>
    <scope>NUCLEOTIDE SEQUENCE [LARGE SCALE GENOMIC DNA]</scope>
    <source>
        <strain evidence="3">MUT 4182</strain>
    </source>
</reference>
<sequence length="110" mass="12637">MLGLAALCGLGEVVDNWWIHGGSQIALRRKTGIERESASRMVIVLFHSIMEAELATKRKAIEQDANRPSKYMRRGELEKMKEEQERQRRIEEEKAKQDAEAKAKSKQVEV</sequence>
<feature type="region of interest" description="Disordered" evidence="1">
    <location>
        <begin position="57"/>
        <end position="110"/>
    </location>
</feature>
<evidence type="ECO:0000313" key="3">
    <source>
        <dbReference type="Proteomes" id="UP000054248"/>
    </source>
</evidence>
<evidence type="ECO:0000256" key="1">
    <source>
        <dbReference type="SAM" id="MobiDB-lite"/>
    </source>
</evidence>
<dbReference type="AlphaFoldDB" id="A0A0C3QMM4"/>
<organism evidence="2 3">
    <name type="scientific">Tulasnella calospora MUT 4182</name>
    <dbReference type="NCBI Taxonomy" id="1051891"/>
    <lineage>
        <taxon>Eukaryota</taxon>
        <taxon>Fungi</taxon>
        <taxon>Dikarya</taxon>
        <taxon>Basidiomycota</taxon>
        <taxon>Agaricomycotina</taxon>
        <taxon>Agaricomycetes</taxon>
        <taxon>Cantharellales</taxon>
        <taxon>Tulasnellaceae</taxon>
        <taxon>Tulasnella</taxon>
    </lineage>
</organism>
<dbReference type="OrthoDB" id="10261918at2759"/>
<dbReference type="HOGENOM" id="CLU_2177201_0_0_1"/>
<gene>
    <name evidence="2" type="ORF">M407DRAFT_218351</name>
</gene>